<feature type="region of interest" description="Disordered" evidence="1">
    <location>
        <begin position="333"/>
        <end position="352"/>
    </location>
</feature>
<feature type="transmembrane region" description="Helical" evidence="2">
    <location>
        <begin position="76"/>
        <end position="95"/>
    </location>
</feature>
<feature type="transmembrane region" description="Helical" evidence="2">
    <location>
        <begin position="9"/>
        <end position="31"/>
    </location>
</feature>
<dbReference type="RefSeq" id="WP_308728879.1">
    <property type="nucleotide sequence ID" value="NZ_JAJEQF010000046.1"/>
</dbReference>
<comment type="caution">
    <text evidence="3">The sequence shown here is derived from an EMBL/GenBank/DDBJ whole genome shotgun (WGS) entry which is preliminary data.</text>
</comment>
<keyword evidence="2" id="KW-0812">Transmembrane</keyword>
<dbReference type="PROSITE" id="PS51257">
    <property type="entry name" value="PROKAR_LIPOPROTEIN"/>
    <property type="match status" value="1"/>
</dbReference>
<dbReference type="Proteomes" id="UP001199355">
    <property type="component" value="Unassembled WGS sequence"/>
</dbReference>
<gene>
    <name evidence="3" type="ORF">LKD45_13930</name>
</gene>
<dbReference type="InterPro" id="IPR015943">
    <property type="entry name" value="WD40/YVTN_repeat-like_dom_sf"/>
</dbReference>
<dbReference type="EMBL" id="JAJEQF010000046">
    <property type="protein sequence ID" value="MCC2168770.1"/>
    <property type="molecule type" value="Genomic_DNA"/>
</dbReference>
<keyword evidence="2" id="KW-1133">Transmembrane helix</keyword>
<keyword evidence="2" id="KW-0472">Membrane</keyword>
<protein>
    <submittedName>
        <fullName evidence="3">Uncharacterized protein</fullName>
    </submittedName>
</protein>
<keyword evidence="4" id="KW-1185">Reference proteome</keyword>
<accession>A0AAE3AZT8</accession>
<sequence length="530" mass="57520">MKQNKNRGFWLAGTVCAALAAIACLIVEYGYEKIILPRGYQWMYPWMQTAVLTGAVVFTVLAVLCQLPASGKKKITAIGCVIVAGIGVVVCSGLSEAGQVQVLRSPAGNYQVILEKDEETGQLMLNRPYKGLFRYQKELLPFTADSKVNSRWLQEDACALYGTDADGNPAAYLATYGSRSMDDIAYVDPLSTMHGIWEETDADGQTWTLSVGGQDAVKDAWVRLSGKTVTSWYGEPECERYGTIGMILKDGTQADYFVVLNKDCVWGDSGLIGSGSMTICKADLDEEPIILSRQEDVDGDRDWSDAGGVEDIGQAIWAENPDSSFDAAFGVDAEDTDAGTGSQSNDEESWDEGADAGWLHSESEAEAFVEGTKIRYQMIVEDAALGSRFYGLIKSTDGGAHWQVVSSDPFGGQMGGSVEFTFLDEMFGFATLSHNGGDAAVLYVTEDGGKHYEQVEFAHKTYTDSIGNIVAPYDYPKMPYEKDGVIYVLCGQGADGDYDGGDSLHLARYRSEDYGHSFVFDTLVDGTSEG</sequence>
<dbReference type="AlphaFoldDB" id="A0AAE3AZT8"/>
<feature type="transmembrane region" description="Helical" evidence="2">
    <location>
        <begin position="43"/>
        <end position="64"/>
    </location>
</feature>
<evidence type="ECO:0000313" key="3">
    <source>
        <dbReference type="EMBL" id="MCC2168770.1"/>
    </source>
</evidence>
<dbReference type="InterPro" id="IPR036278">
    <property type="entry name" value="Sialidase_sf"/>
</dbReference>
<proteinExistence type="predicted"/>
<evidence type="ECO:0000256" key="1">
    <source>
        <dbReference type="SAM" id="MobiDB-lite"/>
    </source>
</evidence>
<evidence type="ECO:0000256" key="2">
    <source>
        <dbReference type="SAM" id="Phobius"/>
    </source>
</evidence>
<reference evidence="3 4" key="1">
    <citation type="submission" date="2021-10" db="EMBL/GenBank/DDBJ databases">
        <title>Anaerobic single-cell dispensing facilitates the cultivation of human gut bacteria.</title>
        <authorList>
            <person name="Afrizal A."/>
        </authorList>
    </citation>
    <scope>NUCLEOTIDE SEQUENCE [LARGE SCALE GENOMIC DNA]</scope>
    <source>
        <strain evidence="3 4">CLA-AA-H244</strain>
    </source>
</reference>
<evidence type="ECO:0000313" key="4">
    <source>
        <dbReference type="Proteomes" id="UP001199355"/>
    </source>
</evidence>
<organism evidence="3 4">
    <name type="scientific">Gallintestinimicrobium propionicum</name>
    <dbReference type="NCBI Taxonomy" id="2981770"/>
    <lineage>
        <taxon>Bacteria</taxon>
        <taxon>Bacillati</taxon>
        <taxon>Bacillota</taxon>
        <taxon>Clostridia</taxon>
        <taxon>Lachnospirales</taxon>
        <taxon>Lachnospiraceae</taxon>
        <taxon>Gallintestinimicrobium</taxon>
    </lineage>
</organism>
<name>A0AAE3AZT8_9FIRM</name>
<dbReference type="SUPFAM" id="SSF50939">
    <property type="entry name" value="Sialidases"/>
    <property type="match status" value="1"/>
</dbReference>
<dbReference type="Gene3D" id="2.130.10.10">
    <property type="entry name" value="YVTN repeat-like/Quinoprotein amine dehydrogenase"/>
    <property type="match status" value="1"/>
</dbReference>